<dbReference type="AlphaFoldDB" id="A0A0R3C8F3"/>
<dbReference type="EMBL" id="LJYF01000029">
    <property type="protein sequence ID" value="KRP93839.1"/>
    <property type="molecule type" value="Genomic_DNA"/>
</dbReference>
<comment type="caution">
    <text evidence="1">The sequence shown here is derived from an EMBL/GenBank/DDBJ whole genome shotgun (WGS) entry which is preliminary data.</text>
</comment>
<gene>
    <name evidence="1" type="ORF">AOQ72_21465</name>
</gene>
<sequence>MHTFERHVASLRSQALAVLVANQVRAADQSLGLSDRKVAALNIEDVRALLAILDCMKPNLRPQEARQIAARIRALLEEPPGSQPVRVGCL</sequence>
<evidence type="ECO:0000313" key="1">
    <source>
        <dbReference type="EMBL" id="KRP93839.1"/>
    </source>
</evidence>
<proteinExistence type="predicted"/>
<reference evidence="1 2" key="1">
    <citation type="submission" date="2015-09" db="EMBL/GenBank/DDBJ databases">
        <title>Draft Genome Sequence of the Strain BR 3267 (Bradyrhizobium yuanmingense) recommended as inoculant for cowpea in Brazil.</title>
        <authorList>
            <person name="Simoes-Araujo J.L."/>
            <person name="Zilli J.E."/>
        </authorList>
    </citation>
    <scope>NUCLEOTIDE SEQUENCE [LARGE SCALE GENOMIC DNA]</scope>
    <source>
        <strain evidence="1 2">BR3267</strain>
    </source>
</reference>
<dbReference type="Proteomes" id="UP000051380">
    <property type="component" value="Unassembled WGS sequence"/>
</dbReference>
<name>A0A0R3C8F3_9BRAD</name>
<accession>A0A0R3C8F3</accession>
<protein>
    <submittedName>
        <fullName evidence="1">Uncharacterized protein</fullName>
    </submittedName>
</protein>
<evidence type="ECO:0000313" key="2">
    <source>
        <dbReference type="Proteomes" id="UP000051380"/>
    </source>
</evidence>
<organism evidence="1 2">
    <name type="scientific">Bradyrhizobium yuanmingense</name>
    <dbReference type="NCBI Taxonomy" id="108015"/>
    <lineage>
        <taxon>Bacteria</taxon>
        <taxon>Pseudomonadati</taxon>
        <taxon>Pseudomonadota</taxon>
        <taxon>Alphaproteobacteria</taxon>
        <taxon>Hyphomicrobiales</taxon>
        <taxon>Nitrobacteraceae</taxon>
        <taxon>Bradyrhizobium</taxon>
    </lineage>
</organism>